<name>A0A1C3U840_9HYPH</name>
<keyword evidence="2" id="KW-1185">Reference proteome</keyword>
<dbReference type="Gene3D" id="6.10.250.730">
    <property type="match status" value="1"/>
</dbReference>
<evidence type="ECO:0000313" key="1">
    <source>
        <dbReference type="EMBL" id="SCB11638.1"/>
    </source>
</evidence>
<dbReference type="AlphaFoldDB" id="A0A1C3U840"/>
<protein>
    <recommendedName>
        <fullName evidence="3">DUF982 domain-containing protein</fullName>
    </recommendedName>
</protein>
<dbReference type="RefSeq" id="WP_069611805.1">
    <property type="nucleotide sequence ID" value="NZ_FMAC01000001.1"/>
</dbReference>
<reference evidence="2" key="1">
    <citation type="submission" date="2016-08" db="EMBL/GenBank/DDBJ databases">
        <authorList>
            <person name="Varghese N."/>
            <person name="Submissions Spin"/>
        </authorList>
    </citation>
    <scope>NUCLEOTIDE SEQUENCE [LARGE SCALE GENOMIC DNA]</scope>
    <source>
        <strain evidence="2">CCBAU 57015</strain>
    </source>
</reference>
<evidence type="ECO:0008006" key="3">
    <source>
        <dbReference type="Google" id="ProtNLM"/>
    </source>
</evidence>
<dbReference type="InterPro" id="IPR010385">
    <property type="entry name" value="DUF982"/>
</dbReference>
<accession>A0A1C3U840</accession>
<proteinExistence type="predicted"/>
<organism evidence="1 2">
    <name type="scientific">Rhizobium hainanense</name>
    <dbReference type="NCBI Taxonomy" id="52131"/>
    <lineage>
        <taxon>Bacteria</taxon>
        <taxon>Pseudomonadati</taxon>
        <taxon>Pseudomonadota</taxon>
        <taxon>Alphaproteobacteria</taxon>
        <taxon>Hyphomicrobiales</taxon>
        <taxon>Rhizobiaceae</taxon>
        <taxon>Rhizobium/Agrobacterium group</taxon>
        <taxon>Rhizobium</taxon>
    </lineage>
</organism>
<dbReference type="Pfam" id="PF06169">
    <property type="entry name" value="DUF982"/>
    <property type="match status" value="1"/>
</dbReference>
<gene>
    <name evidence="1" type="ORF">GA0061100_101939</name>
</gene>
<evidence type="ECO:0000313" key="2">
    <source>
        <dbReference type="Proteomes" id="UP000186228"/>
    </source>
</evidence>
<dbReference type="Proteomes" id="UP000186228">
    <property type="component" value="Unassembled WGS sequence"/>
</dbReference>
<sequence>MKRNTLRPFPAVTLVMGENGGTRRVNSVHQVAELLLEHWPVANGEDYVAAVRICLEAMLGAVPAEAVREALIKAAREAGISVMQ</sequence>
<dbReference type="OrthoDB" id="8455244at2"/>
<dbReference type="EMBL" id="FMAC01000001">
    <property type="protein sequence ID" value="SCB11638.1"/>
    <property type="molecule type" value="Genomic_DNA"/>
</dbReference>